<dbReference type="SUPFAM" id="SSF144232">
    <property type="entry name" value="HIT/MYND zinc finger-like"/>
    <property type="match status" value="1"/>
</dbReference>
<name>A0AAD8XVK1_9STRA</name>
<dbReference type="GO" id="GO:0008270">
    <property type="term" value="F:zinc ion binding"/>
    <property type="evidence" value="ECO:0007669"/>
    <property type="project" value="UniProtKB-KW"/>
</dbReference>
<dbReference type="EMBL" id="JATAAI010000041">
    <property type="protein sequence ID" value="KAK1734131.1"/>
    <property type="molecule type" value="Genomic_DNA"/>
</dbReference>
<dbReference type="Pfam" id="PF01753">
    <property type="entry name" value="zf-MYND"/>
    <property type="match status" value="1"/>
</dbReference>
<evidence type="ECO:0000313" key="6">
    <source>
        <dbReference type="Proteomes" id="UP001224775"/>
    </source>
</evidence>
<proteinExistence type="predicted"/>
<dbReference type="Proteomes" id="UP001224775">
    <property type="component" value="Unassembled WGS sequence"/>
</dbReference>
<keyword evidence="1" id="KW-0479">Metal-binding</keyword>
<evidence type="ECO:0000256" key="1">
    <source>
        <dbReference type="ARBA" id="ARBA00022723"/>
    </source>
</evidence>
<evidence type="ECO:0000259" key="4">
    <source>
        <dbReference type="Pfam" id="PF01753"/>
    </source>
</evidence>
<gene>
    <name evidence="5" type="ORF">QTG54_015134</name>
</gene>
<dbReference type="InterPro" id="IPR002893">
    <property type="entry name" value="Znf_MYND"/>
</dbReference>
<organism evidence="5 6">
    <name type="scientific">Skeletonema marinoi</name>
    <dbReference type="NCBI Taxonomy" id="267567"/>
    <lineage>
        <taxon>Eukaryota</taxon>
        <taxon>Sar</taxon>
        <taxon>Stramenopiles</taxon>
        <taxon>Ochrophyta</taxon>
        <taxon>Bacillariophyta</taxon>
        <taxon>Coscinodiscophyceae</taxon>
        <taxon>Thalassiosirophycidae</taxon>
        <taxon>Thalassiosirales</taxon>
        <taxon>Skeletonemataceae</taxon>
        <taxon>Skeletonema</taxon>
        <taxon>Skeletonema marinoi-dohrnii complex</taxon>
    </lineage>
</organism>
<dbReference type="Gene3D" id="6.10.140.2220">
    <property type="match status" value="1"/>
</dbReference>
<keyword evidence="3" id="KW-0862">Zinc</keyword>
<evidence type="ECO:0000313" key="5">
    <source>
        <dbReference type="EMBL" id="KAK1734131.1"/>
    </source>
</evidence>
<dbReference type="AlphaFoldDB" id="A0AAD8XVK1"/>
<accession>A0AAD8XVK1</accession>
<reference evidence="5" key="1">
    <citation type="submission" date="2023-06" db="EMBL/GenBank/DDBJ databases">
        <title>Survivors Of The Sea: Transcriptome response of Skeletonema marinoi to long-term dormancy.</title>
        <authorList>
            <person name="Pinder M.I.M."/>
            <person name="Kourtchenko O."/>
            <person name="Robertson E.K."/>
            <person name="Larsson T."/>
            <person name="Maumus F."/>
            <person name="Osuna-Cruz C.M."/>
            <person name="Vancaester E."/>
            <person name="Stenow R."/>
            <person name="Vandepoele K."/>
            <person name="Ploug H."/>
            <person name="Bruchert V."/>
            <person name="Godhe A."/>
            <person name="Topel M."/>
        </authorList>
    </citation>
    <scope>NUCLEOTIDE SEQUENCE</scope>
    <source>
        <strain evidence="5">R05AC</strain>
    </source>
</reference>
<feature type="domain" description="MYND-type" evidence="4">
    <location>
        <begin position="7"/>
        <end position="37"/>
    </location>
</feature>
<evidence type="ECO:0000256" key="2">
    <source>
        <dbReference type="ARBA" id="ARBA00022771"/>
    </source>
</evidence>
<comment type="caution">
    <text evidence="5">The sequence shown here is derived from an EMBL/GenBank/DDBJ whole genome shotgun (WGS) entry which is preliminary data.</text>
</comment>
<protein>
    <recommendedName>
        <fullName evidence="4">MYND-type domain-containing protein</fullName>
    </recommendedName>
</protein>
<keyword evidence="2" id="KW-0863">Zinc-finger</keyword>
<evidence type="ECO:0000256" key="3">
    <source>
        <dbReference type="ARBA" id="ARBA00022833"/>
    </source>
</evidence>
<keyword evidence="6" id="KW-1185">Reference proteome</keyword>
<sequence length="74" mass="8575">MSEDNADALKNCTACYLVKYCSVQCQKEHRKQHKRDCKKRAAEIRDELLFKQPESTHLGDCPICMIPLPLDPLR</sequence>